<organism evidence="1">
    <name type="scientific">Arundo donax</name>
    <name type="common">Giant reed</name>
    <name type="synonym">Donax arundinaceus</name>
    <dbReference type="NCBI Taxonomy" id="35708"/>
    <lineage>
        <taxon>Eukaryota</taxon>
        <taxon>Viridiplantae</taxon>
        <taxon>Streptophyta</taxon>
        <taxon>Embryophyta</taxon>
        <taxon>Tracheophyta</taxon>
        <taxon>Spermatophyta</taxon>
        <taxon>Magnoliopsida</taxon>
        <taxon>Liliopsida</taxon>
        <taxon>Poales</taxon>
        <taxon>Poaceae</taxon>
        <taxon>PACMAD clade</taxon>
        <taxon>Arundinoideae</taxon>
        <taxon>Arundineae</taxon>
        <taxon>Arundo</taxon>
    </lineage>
</organism>
<proteinExistence type="predicted"/>
<reference evidence="1" key="2">
    <citation type="journal article" date="2015" name="Data Brief">
        <title>Shoot transcriptome of the giant reed, Arundo donax.</title>
        <authorList>
            <person name="Barrero R.A."/>
            <person name="Guerrero F.D."/>
            <person name="Moolhuijzen P."/>
            <person name="Goolsby J.A."/>
            <person name="Tidwell J."/>
            <person name="Bellgard S.E."/>
            <person name="Bellgard M.I."/>
        </authorList>
    </citation>
    <scope>NUCLEOTIDE SEQUENCE</scope>
    <source>
        <tissue evidence="1">Shoot tissue taken approximately 20 cm above the soil surface</tissue>
    </source>
</reference>
<sequence>MPLASPLSSASSPSPRWFVLRCASL</sequence>
<accession>A0A0A9EG81</accession>
<reference evidence="1" key="1">
    <citation type="submission" date="2014-09" db="EMBL/GenBank/DDBJ databases">
        <authorList>
            <person name="Magalhaes I.L.F."/>
            <person name="Oliveira U."/>
            <person name="Santos F.R."/>
            <person name="Vidigal T.H.D.A."/>
            <person name="Brescovit A.D."/>
            <person name="Santos A.J."/>
        </authorList>
    </citation>
    <scope>NUCLEOTIDE SEQUENCE</scope>
    <source>
        <tissue evidence="1">Shoot tissue taken approximately 20 cm above the soil surface</tissue>
    </source>
</reference>
<dbReference type="EMBL" id="GBRH01199882">
    <property type="protein sequence ID" value="JAD98013.1"/>
    <property type="molecule type" value="Transcribed_RNA"/>
</dbReference>
<protein>
    <submittedName>
        <fullName evidence="1">Uncharacterized protein</fullName>
    </submittedName>
</protein>
<evidence type="ECO:0000313" key="1">
    <source>
        <dbReference type="EMBL" id="JAD98013.1"/>
    </source>
</evidence>
<name>A0A0A9EG81_ARUDO</name>
<dbReference type="AlphaFoldDB" id="A0A0A9EG81"/>